<dbReference type="EMBL" id="JABSTV010001254">
    <property type="protein sequence ID" value="KAH7939802.1"/>
    <property type="molecule type" value="Genomic_DNA"/>
</dbReference>
<reference evidence="7" key="1">
    <citation type="journal article" date="2020" name="Cell">
        <title>Large-Scale Comparative Analyses of Tick Genomes Elucidate Their Genetic Diversity and Vector Capacities.</title>
        <authorList>
            <consortium name="Tick Genome and Microbiome Consortium (TIGMIC)"/>
            <person name="Jia N."/>
            <person name="Wang J."/>
            <person name="Shi W."/>
            <person name="Du L."/>
            <person name="Sun Y."/>
            <person name="Zhan W."/>
            <person name="Jiang J.F."/>
            <person name="Wang Q."/>
            <person name="Zhang B."/>
            <person name="Ji P."/>
            <person name="Bell-Sakyi L."/>
            <person name="Cui X.M."/>
            <person name="Yuan T.T."/>
            <person name="Jiang B.G."/>
            <person name="Yang W.F."/>
            <person name="Lam T.T."/>
            <person name="Chang Q.C."/>
            <person name="Ding S.J."/>
            <person name="Wang X.J."/>
            <person name="Zhu J.G."/>
            <person name="Ruan X.D."/>
            <person name="Zhao L."/>
            <person name="Wei J.T."/>
            <person name="Ye R.Z."/>
            <person name="Que T.C."/>
            <person name="Du C.H."/>
            <person name="Zhou Y.H."/>
            <person name="Cheng J.X."/>
            <person name="Dai P.F."/>
            <person name="Guo W.B."/>
            <person name="Han X.H."/>
            <person name="Huang E.J."/>
            <person name="Li L.F."/>
            <person name="Wei W."/>
            <person name="Gao Y.C."/>
            <person name="Liu J.Z."/>
            <person name="Shao H.Z."/>
            <person name="Wang X."/>
            <person name="Wang C.C."/>
            <person name="Yang T.C."/>
            <person name="Huo Q.B."/>
            <person name="Li W."/>
            <person name="Chen H.Y."/>
            <person name="Chen S.E."/>
            <person name="Zhou L.G."/>
            <person name="Ni X.B."/>
            <person name="Tian J.H."/>
            <person name="Sheng Y."/>
            <person name="Liu T."/>
            <person name="Pan Y.S."/>
            <person name="Xia L.Y."/>
            <person name="Li J."/>
            <person name="Zhao F."/>
            <person name="Cao W.C."/>
        </authorList>
    </citation>
    <scope>NUCLEOTIDE SEQUENCE</scope>
    <source>
        <strain evidence="7">Rsan-2018</strain>
    </source>
</reference>
<proteinExistence type="predicted"/>
<evidence type="ECO:0000256" key="2">
    <source>
        <dbReference type="ARBA" id="ARBA00022475"/>
    </source>
</evidence>
<organism evidence="7 8">
    <name type="scientific">Rhipicephalus sanguineus</name>
    <name type="common">Brown dog tick</name>
    <name type="synonym">Ixodes sanguineus</name>
    <dbReference type="NCBI Taxonomy" id="34632"/>
    <lineage>
        <taxon>Eukaryota</taxon>
        <taxon>Metazoa</taxon>
        <taxon>Ecdysozoa</taxon>
        <taxon>Arthropoda</taxon>
        <taxon>Chelicerata</taxon>
        <taxon>Arachnida</taxon>
        <taxon>Acari</taxon>
        <taxon>Parasitiformes</taxon>
        <taxon>Ixodida</taxon>
        <taxon>Ixodoidea</taxon>
        <taxon>Ixodidae</taxon>
        <taxon>Rhipicephalinae</taxon>
        <taxon>Rhipicephalus</taxon>
        <taxon>Rhipicephalus</taxon>
    </lineage>
</organism>
<keyword evidence="5 6" id="KW-0472">Membrane</keyword>
<evidence type="ECO:0000256" key="4">
    <source>
        <dbReference type="ARBA" id="ARBA00022989"/>
    </source>
</evidence>
<feature type="transmembrane region" description="Helical" evidence="6">
    <location>
        <begin position="146"/>
        <end position="172"/>
    </location>
</feature>
<accession>A0A9D4SR29</accession>
<dbReference type="AlphaFoldDB" id="A0A9D4SR29"/>
<sequence>MSSQPSPTLTHSNGSKTFFESFHVVNAYYRFLGYSFLSRERRPDDDPGLENVVCKRRSQYAVYAVASWVVLIAVFAYDSYEVLKMFNDSESIEKAVTLAYSTRTLIIQVFNFCATIERAPRLACLANSFGDLERRLPVLASLKTPAFLIVGLNVALAVLLFVSIVPLLFLFADYTQDMLAWNEFYGVVCLFHGQAACMITYTWIMFYSKTLASYIQAINDQLRDMQASLEEEDEIAPKVLGVDELHRLFYEIMEVFWKFQSAFGLSLFIVVPLNLLVAAPWTYFVIKQLHRPEVSLINALGCVALCAQMVIVSLCAVLPNKQIQEFRHTCIHQEFRFSALGFFKVGPPLVVSVSL</sequence>
<evidence type="ECO:0000256" key="1">
    <source>
        <dbReference type="ARBA" id="ARBA00004651"/>
    </source>
</evidence>
<evidence type="ECO:0000256" key="6">
    <source>
        <dbReference type="SAM" id="Phobius"/>
    </source>
</evidence>
<protein>
    <submittedName>
        <fullName evidence="7">Uncharacterized protein</fullName>
    </submittedName>
</protein>
<reference evidence="7" key="2">
    <citation type="submission" date="2021-09" db="EMBL/GenBank/DDBJ databases">
        <authorList>
            <person name="Jia N."/>
            <person name="Wang J."/>
            <person name="Shi W."/>
            <person name="Du L."/>
            <person name="Sun Y."/>
            <person name="Zhan W."/>
            <person name="Jiang J."/>
            <person name="Wang Q."/>
            <person name="Zhang B."/>
            <person name="Ji P."/>
            <person name="Sakyi L.B."/>
            <person name="Cui X."/>
            <person name="Yuan T."/>
            <person name="Jiang B."/>
            <person name="Yang W."/>
            <person name="Lam T.T.-Y."/>
            <person name="Chang Q."/>
            <person name="Ding S."/>
            <person name="Wang X."/>
            <person name="Zhu J."/>
            <person name="Ruan X."/>
            <person name="Zhao L."/>
            <person name="Wei J."/>
            <person name="Que T."/>
            <person name="Du C."/>
            <person name="Cheng J."/>
            <person name="Dai P."/>
            <person name="Han X."/>
            <person name="Huang E."/>
            <person name="Gao Y."/>
            <person name="Liu J."/>
            <person name="Shao H."/>
            <person name="Ye R."/>
            <person name="Li L."/>
            <person name="Wei W."/>
            <person name="Wang X."/>
            <person name="Wang C."/>
            <person name="Huo Q."/>
            <person name="Li W."/>
            <person name="Guo W."/>
            <person name="Chen H."/>
            <person name="Chen S."/>
            <person name="Zhou L."/>
            <person name="Zhou L."/>
            <person name="Ni X."/>
            <person name="Tian J."/>
            <person name="Zhou Y."/>
            <person name="Sheng Y."/>
            <person name="Liu T."/>
            <person name="Pan Y."/>
            <person name="Xia L."/>
            <person name="Li J."/>
            <person name="Zhao F."/>
            <person name="Cao W."/>
        </authorList>
    </citation>
    <scope>NUCLEOTIDE SEQUENCE</scope>
    <source>
        <strain evidence="7">Rsan-2018</strain>
        <tissue evidence="7">Larvae</tissue>
    </source>
</reference>
<comment type="caution">
    <text evidence="7">The sequence shown here is derived from an EMBL/GenBank/DDBJ whole genome shotgun (WGS) entry which is preliminary data.</text>
</comment>
<evidence type="ECO:0000256" key="5">
    <source>
        <dbReference type="ARBA" id="ARBA00023136"/>
    </source>
</evidence>
<name>A0A9D4SR29_RHISA</name>
<dbReference type="GO" id="GO:0050909">
    <property type="term" value="P:sensory perception of taste"/>
    <property type="evidence" value="ECO:0007669"/>
    <property type="project" value="InterPro"/>
</dbReference>
<feature type="transmembrane region" description="Helical" evidence="6">
    <location>
        <begin position="60"/>
        <end position="77"/>
    </location>
</feature>
<gene>
    <name evidence="7" type="ORF">HPB52_017552</name>
</gene>
<keyword evidence="3 6" id="KW-0812">Transmembrane</keyword>
<dbReference type="Pfam" id="PF08395">
    <property type="entry name" value="7tm_7"/>
    <property type="match status" value="1"/>
</dbReference>
<dbReference type="InterPro" id="IPR013604">
    <property type="entry name" value="7TM_chemorcpt"/>
</dbReference>
<evidence type="ECO:0000313" key="8">
    <source>
        <dbReference type="Proteomes" id="UP000821837"/>
    </source>
</evidence>
<feature type="transmembrane region" description="Helical" evidence="6">
    <location>
        <begin position="262"/>
        <end position="284"/>
    </location>
</feature>
<keyword evidence="4 6" id="KW-1133">Transmembrane helix</keyword>
<feature type="transmembrane region" description="Helical" evidence="6">
    <location>
        <begin position="296"/>
        <end position="318"/>
    </location>
</feature>
<keyword evidence="8" id="KW-1185">Reference proteome</keyword>
<dbReference type="VEuPathDB" id="VectorBase:RSAN_036476"/>
<dbReference type="Proteomes" id="UP000821837">
    <property type="component" value="Chromosome 8"/>
</dbReference>
<evidence type="ECO:0000313" key="7">
    <source>
        <dbReference type="EMBL" id="KAH7939802.1"/>
    </source>
</evidence>
<evidence type="ECO:0000256" key="3">
    <source>
        <dbReference type="ARBA" id="ARBA00022692"/>
    </source>
</evidence>
<comment type="subcellular location">
    <subcellularLocation>
        <location evidence="1">Cell membrane</location>
        <topology evidence="1">Multi-pass membrane protein</topology>
    </subcellularLocation>
</comment>
<feature type="transmembrane region" description="Helical" evidence="6">
    <location>
        <begin position="184"/>
        <end position="206"/>
    </location>
</feature>
<keyword evidence="2" id="KW-1003">Cell membrane</keyword>
<dbReference type="GO" id="GO:0005886">
    <property type="term" value="C:plasma membrane"/>
    <property type="evidence" value="ECO:0007669"/>
    <property type="project" value="UniProtKB-SubCell"/>
</dbReference>